<reference evidence="1" key="1">
    <citation type="journal article" date="2021" name="Genome Biol. Evol.">
        <title>A High-Quality Reference Genome for a Parasitic Bivalve with Doubly Uniparental Inheritance (Bivalvia: Unionida).</title>
        <authorList>
            <person name="Smith C.H."/>
        </authorList>
    </citation>
    <scope>NUCLEOTIDE SEQUENCE</scope>
    <source>
        <strain evidence="1">CHS0354</strain>
    </source>
</reference>
<dbReference type="Proteomes" id="UP001195483">
    <property type="component" value="Unassembled WGS sequence"/>
</dbReference>
<dbReference type="AlphaFoldDB" id="A0AAE0S721"/>
<sequence length="118" mass="12701">MVSNQLGTGPRVLDLTLAVIGQVEPWSYKDWNTVVSLDVGVVPVELVEIVSKVDNGMWIVIGDVVKVAAASSRSEVDGTWIFSCEYGGAVASGFKIALLDRVKCHGGKSFDTILFRKS</sequence>
<keyword evidence="2" id="KW-1185">Reference proteome</keyword>
<name>A0AAE0S721_9BIVA</name>
<protein>
    <submittedName>
        <fullName evidence="1">Uncharacterized protein</fullName>
    </submittedName>
</protein>
<reference evidence="1" key="3">
    <citation type="submission" date="2023-05" db="EMBL/GenBank/DDBJ databases">
        <authorList>
            <person name="Smith C.H."/>
        </authorList>
    </citation>
    <scope>NUCLEOTIDE SEQUENCE</scope>
    <source>
        <strain evidence="1">CHS0354</strain>
        <tissue evidence="1">Mantle</tissue>
    </source>
</reference>
<accession>A0AAE0S721</accession>
<evidence type="ECO:0000313" key="1">
    <source>
        <dbReference type="EMBL" id="KAK3586490.1"/>
    </source>
</evidence>
<reference evidence="1" key="2">
    <citation type="journal article" date="2021" name="Genome Biol. Evol.">
        <title>Developing a high-quality reference genome for a parasitic bivalve with doubly uniparental inheritance (Bivalvia: Unionida).</title>
        <authorList>
            <person name="Smith C.H."/>
        </authorList>
    </citation>
    <scope>NUCLEOTIDE SEQUENCE</scope>
    <source>
        <strain evidence="1">CHS0354</strain>
        <tissue evidence="1">Mantle</tissue>
    </source>
</reference>
<comment type="caution">
    <text evidence="1">The sequence shown here is derived from an EMBL/GenBank/DDBJ whole genome shotgun (WGS) entry which is preliminary data.</text>
</comment>
<gene>
    <name evidence="1" type="ORF">CHS0354_016915</name>
</gene>
<evidence type="ECO:0000313" key="2">
    <source>
        <dbReference type="Proteomes" id="UP001195483"/>
    </source>
</evidence>
<dbReference type="EMBL" id="JAEAOA010001038">
    <property type="protein sequence ID" value="KAK3586490.1"/>
    <property type="molecule type" value="Genomic_DNA"/>
</dbReference>
<organism evidence="1 2">
    <name type="scientific">Potamilus streckersoni</name>
    <dbReference type="NCBI Taxonomy" id="2493646"/>
    <lineage>
        <taxon>Eukaryota</taxon>
        <taxon>Metazoa</taxon>
        <taxon>Spiralia</taxon>
        <taxon>Lophotrochozoa</taxon>
        <taxon>Mollusca</taxon>
        <taxon>Bivalvia</taxon>
        <taxon>Autobranchia</taxon>
        <taxon>Heteroconchia</taxon>
        <taxon>Palaeoheterodonta</taxon>
        <taxon>Unionida</taxon>
        <taxon>Unionoidea</taxon>
        <taxon>Unionidae</taxon>
        <taxon>Ambleminae</taxon>
        <taxon>Lampsilini</taxon>
        <taxon>Potamilus</taxon>
    </lineage>
</organism>
<proteinExistence type="predicted"/>